<evidence type="ECO:0000313" key="2">
    <source>
        <dbReference type="Proteomes" id="UP000311919"/>
    </source>
</evidence>
<organism evidence="1 2">
    <name type="scientific">Schistosoma japonicum</name>
    <name type="common">Blood fluke</name>
    <dbReference type="NCBI Taxonomy" id="6182"/>
    <lineage>
        <taxon>Eukaryota</taxon>
        <taxon>Metazoa</taxon>
        <taxon>Spiralia</taxon>
        <taxon>Lophotrochozoa</taxon>
        <taxon>Platyhelminthes</taxon>
        <taxon>Trematoda</taxon>
        <taxon>Digenea</taxon>
        <taxon>Strigeidida</taxon>
        <taxon>Schistosomatoidea</taxon>
        <taxon>Schistosomatidae</taxon>
        <taxon>Schistosoma</taxon>
    </lineage>
</organism>
<dbReference type="Proteomes" id="UP000311919">
    <property type="component" value="Unassembled WGS sequence"/>
</dbReference>
<dbReference type="EMBL" id="SKCS01000041">
    <property type="protein sequence ID" value="TNN19581.1"/>
    <property type="molecule type" value="Genomic_DNA"/>
</dbReference>
<sequence length="117" mass="13261">MPQLELIFWVSYAKRTRVHVKIGSVQVIGKLLRKIENEMKKHRLTEKSPSNFYLNSSLSPSASIQLVPSRAVTTITPSRSILIETTVTSHTILHSYVMIPPRLPIQRNGLSRCPIIN</sequence>
<comment type="caution">
    <text evidence="1">The sequence shown here is derived from an EMBL/GenBank/DDBJ whole genome shotgun (WGS) entry which is preliminary data.</text>
</comment>
<reference evidence="1 2" key="1">
    <citation type="submission" date="2019-03" db="EMBL/GenBank/DDBJ databases">
        <title>An improved genome assembly of the fluke Schistosoma japonicum.</title>
        <authorList>
            <person name="Hu W."/>
            <person name="Luo F."/>
            <person name="Yin M."/>
            <person name="Mo X."/>
            <person name="Sun C."/>
            <person name="Wu Q."/>
            <person name="Zhu B."/>
            <person name="Xiang M."/>
            <person name="Wang J."/>
            <person name="Wang Y."/>
            <person name="Zhang T."/>
            <person name="Xu B."/>
            <person name="Zheng H."/>
            <person name="Feng Z."/>
        </authorList>
    </citation>
    <scope>NUCLEOTIDE SEQUENCE [LARGE SCALE GENOMIC DNA]</scope>
    <source>
        <strain evidence="1">HuSjv2</strain>
        <tissue evidence="1">Worms</tissue>
    </source>
</reference>
<gene>
    <name evidence="1" type="ORF">EWB00_007054</name>
</gene>
<dbReference type="STRING" id="6182.A0A4Z2DSS0"/>
<accession>A0A4Z2DSS0</accession>
<keyword evidence="2" id="KW-1185">Reference proteome</keyword>
<proteinExistence type="predicted"/>
<dbReference type="AlphaFoldDB" id="A0A4Z2DSS0"/>
<evidence type="ECO:0000313" key="1">
    <source>
        <dbReference type="EMBL" id="TNN19581.1"/>
    </source>
</evidence>
<name>A0A4Z2DSS0_SCHJA</name>
<dbReference type="OrthoDB" id="6135448at2759"/>
<protein>
    <submittedName>
        <fullName evidence="1">Uncharacterized protein</fullName>
    </submittedName>
</protein>